<dbReference type="EMBL" id="MFJD01000009">
    <property type="protein sequence ID" value="OGG01856.1"/>
    <property type="molecule type" value="Genomic_DNA"/>
</dbReference>
<protein>
    <recommendedName>
        <fullName evidence="9">Glycosyltransferase RgtA/B/C/D-like domain-containing protein</fullName>
    </recommendedName>
</protein>
<dbReference type="InterPro" id="IPR038731">
    <property type="entry name" value="RgtA/B/C-like"/>
</dbReference>
<feature type="transmembrane region" description="Helical" evidence="8">
    <location>
        <begin position="182"/>
        <end position="197"/>
    </location>
</feature>
<feature type="transmembrane region" description="Helical" evidence="8">
    <location>
        <begin position="341"/>
        <end position="359"/>
    </location>
</feature>
<evidence type="ECO:0000256" key="7">
    <source>
        <dbReference type="ARBA" id="ARBA00023136"/>
    </source>
</evidence>
<dbReference type="AlphaFoldDB" id="A0A1F5YP04"/>
<proteinExistence type="predicted"/>
<dbReference type="GO" id="GO:0016763">
    <property type="term" value="F:pentosyltransferase activity"/>
    <property type="evidence" value="ECO:0007669"/>
    <property type="project" value="TreeGrafter"/>
</dbReference>
<comment type="caution">
    <text evidence="10">The sequence shown here is derived from an EMBL/GenBank/DDBJ whole genome shotgun (WGS) entry which is preliminary data.</text>
</comment>
<evidence type="ECO:0000256" key="8">
    <source>
        <dbReference type="SAM" id="Phobius"/>
    </source>
</evidence>
<feature type="transmembrane region" description="Helical" evidence="8">
    <location>
        <begin position="266"/>
        <end position="285"/>
    </location>
</feature>
<evidence type="ECO:0000256" key="2">
    <source>
        <dbReference type="ARBA" id="ARBA00022475"/>
    </source>
</evidence>
<dbReference type="InterPro" id="IPR050297">
    <property type="entry name" value="LipidA_mod_glycosyltrf_83"/>
</dbReference>
<dbReference type="PANTHER" id="PTHR33908">
    <property type="entry name" value="MANNOSYLTRANSFERASE YKCB-RELATED"/>
    <property type="match status" value="1"/>
</dbReference>
<evidence type="ECO:0000313" key="10">
    <source>
        <dbReference type="EMBL" id="OGG01856.1"/>
    </source>
</evidence>
<dbReference type="Proteomes" id="UP000178448">
    <property type="component" value="Unassembled WGS sequence"/>
</dbReference>
<dbReference type="Pfam" id="PF13231">
    <property type="entry name" value="PMT_2"/>
    <property type="match status" value="1"/>
</dbReference>
<sequence>MHFPGWIRSLPGRNSLWLISTVYLLIRTIRLGSLPLFNDEAIYLDWGWREVTRPGYLFYSLYDAKPPLIMWLFGISQMLLTNQVIAGRIVSVGFGLAALLGLYTLARMYLPKTYANLTAILYIVIPLTAFFDRQALMETPLVAGGIWFFVLLLKSRRGTWLTAVCAGVTGAIALYIKSSSAAFLAAAVLLVVYQYFADRQGRRVFLRNILLAGISGFLVYLPLLTAPRYLSTLPTNARYSLTIAEIIALPVGHWIQTILRFTEISFWHLTPPVALLGLTGLILAVRRSETRFVGLYWLSVAGVSLLSARDLIERYSVMPLAAVPFMTALAVSAIPQKIRPLIITAVLVITVGLTLLQAADGSRYLGIIRAFTGFGLYEYTDGVTSGYGIDEVVTFVRRSVGSRPAHIGLALNTGNPESAVIVRFHHDPHVSVGYLDPRIYPVDFSRYDCLSSDIPVYFVSRGDDLAGLERFFKKVYEVTNPRGGNRTGVWELSEYCSGTVYRLEHYLKAN</sequence>
<feature type="transmembrane region" description="Helical" evidence="8">
    <location>
        <begin position="16"/>
        <end position="37"/>
    </location>
</feature>
<evidence type="ECO:0000256" key="3">
    <source>
        <dbReference type="ARBA" id="ARBA00022676"/>
    </source>
</evidence>
<name>A0A1F5YP04_9BACT</name>
<feature type="transmembrane region" description="Helical" evidence="8">
    <location>
        <begin position="160"/>
        <end position="176"/>
    </location>
</feature>
<evidence type="ECO:0000313" key="11">
    <source>
        <dbReference type="Proteomes" id="UP000178448"/>
    </source>
</evidence>
<organism evidence="10 11">
    <name type="scientific">Candidatus Gottesmanbacteria bacterium RBG_16_52_11</name>
    <dbReference type="NCBI Taxonomy" id="1798374"/>
    <lineage>
        <taxon>Bacteria</taxon>
        <taxon>Candidatus Gottesmaniibacteriota</taxon>
    </lineage>
</organism>
<feature type="transmembrane region" description="Helical" evidence="8">
    <location>
        <begin position="137"/>
        <end position="153"/>
    </location>
</feature>
<evidence type="ECO:0000256" key="1">
    <source>
        <dbReference type="ARBA" id="ARBA00004651"/>
    </source>
</evidence>
<evidence type="ECO:0000256" key="4">
    <source>
        <dbReference type="ARBA" id="ARBA00022679"/>
    </source>
</evidence>
<keyword evidence="5 8" id="KW-0812">Transmembrane</keyword>
<evidence type="ECO:0000256" key="5">
    <source>
        <dbReference type="ARBA" id="ARBA00022692"/>
    </source>
</evidence>
<keyword evidence="6 8" id="KW-1133">Transmembrane helix</keyword>
<feature type="transmembrane region" description="Helical" evidence="8">
    <location>
        <begin position="85"/>
        <end position="106"/>
    </location>
</feature>
<dbReference type="GO" id="GO:0005886">
    <property type="term" value="C:plasma membrane"/>
    <property type="evidence" value="ECO:0007669"/>
    <property type="project" value="UniProtKB-SubCell"/>
</dbReference>
<feature type="transmembrane region" description="Helical" evidence="8">
    <location>
        <begin position="315"/>
        <end position="334"/>
    </location>
</feature>
<feature type="transmembrane region" description="Helical" evidence="8">
    <location>
        <begin position="292"/>
        <end position="309"/>
    </location>
</feature>
<keyword evidence="4" id="KW-0808">Transferase</keyword>
<feature type="transmembrane region" description="Helical" evidence="8">
    <location>
        <begin position="209"/>
        <end position="230"/>
    </location>
</feature>
<comment type="subcellular location">
    <subcellularLocation>
        <location evidence="1">Cell membrane</location>
        <topology evidence="1">Multi-pass membrane protein</topology>
    </subcellularLocation>
</comment>
<keyword evidence="3" id="KW-0328">Glycosyltransferase</keyword>
<feature type="transmembrane region" description="Helical" evidence="8">
    <location>
        <begin position="57"/>
        <end position="79"/>
    </location>
</feature>
<dbReference type="GO" id="GO:0009103">
    <property type="term" value="P:lipopolysaccharide biosynthetic process"/>
    <property type="evidence" value="ECO:0007669"/>
    <property type="project" value="UniProtKB-ARBA"/>
</dbReference>
<gene>
    <name evidence="10" type="ORF">A2Z33_01230</name>
</gene>
<reference evidence="10 11" key="1">
    <citation type="journal article" date="2016" name="Nat. Commun.">
        <title>Thousands of microbial genomes shed light on interconnected biogeochemical processes in an aquifer system.</title>
        <authorList>
            <person name="Anantharaman K."/>
            <person name="Brown C.T."/>
            <person name="Hug L.A."/>
            <person name="Sharon I."/>
            <person name="Castelle C.J."/>
            <person name="Probst A.J."/>
            <person name="Thomas B.C."/>
            <person name="Singh A."/>
            <person name="Wilkins M.J."/>
            <person name="Karaoz U."/>
            <person name="Brodie E.L."/>
            <person name="Williams K.H."/>
            <person name="Hubbard S.S."/>
            <person name="Banfield J.F."/>
        </authorList>
    </citation>
    <scope>NUCLEOTIDE SEQUENCE [LARGE SCALE GENOMIC DNA]</scope>
</reference>
<evidence type="ECO:0000259" key="9">
    <source>
        <dbReference type="Pfam" id="PF13231"/>
    </source>
</evidence>
<dbReference type="PANTHER" id="PTHR33908:SF11">
    <property type="entry name" value="MEMBRANE PROTEIN"/>
    <property type="match status" value="1"/>
</dbReference>
<evidence type="ECO:0000256" key="6">
    <source>
        <dbReference type="ARBA" id="ARBA00022989"/>
    </source>
</evidence>
<feature type="transmembrane region" description="Helical" evidence="8">
    <location>
        <begin position="113"/>
        <end position="131"/>
    </location>
</feature>
<accession>A0A1F5YP04</accession>
<keyword evidence="7 8" id="KW-0472">Membrane</keyword>
<dbReference type="STRING" id="1798374.A2Z33_01230"/>
<keyword evidence="2" id="KW-1003">Cell membrane</keyword>
<feature type="domain" description="Glycosyltransferase RgtA/B/C/D-like" evidence="9">
    <location>
        <begin position="65"/>
        <end position="219"/>
    </location>
</feature>